<feature type="binding site" evidence="8">
    <location>
        <position position="115"/>
    </location>
    <ligand>
        <name>substrate</name>
    </ligand>
</feature>
<feature type="site" description="Transition state stabilizer" evidence="8">
    <location>
        <position position="22"/>
    </location>
</feature>
<evidence type="ECO:0000256" key="6">
    <source>
        <dbReference type="ARBA" id="ARBA00023141"/>
    </source>
</evidence>
<dbReference type="NCBIfam" id="NF003806">
    <property type="entry name" value="PRK05395.1-3"/>
    <property type="match status" value="1"/>
</dbReference>
<evidence type="ECO:0000313" key="11">
    <source>
        <dbReference type="Proteomes" id="UP001165283"/>
    </source>
</evidence>
<evidence type="ECO:0000256" key="2">
    <source>
        <dbReference type="ARBA" id="ARBA00004902"/>
    </source>
</evidence>
<dbReference type="PIRSF" id="PIRSF001399">
    <property type="entry name" value="DHquinase_II"/>
    <property type="match status" value="1"/>
</dbReference>
<comment type="similarity">
    <text evidence="3 8">Belongs to the type-II 3-dehydroquinase family.</text>
</comment>
<proteinExistence type="inferred from homology"/>
<accession>A0ABT1A6W5</accession>
<evidence type="ECO:0000256" key="1">
    <source>
        <dbReference type="ARBA" id="ARBA00001864"/>
    </source>
</evidence>
<protein>
    <recommendedName>
        <fullName evidence="5 8">3-dehydroquinate dehydratase</fullName>
        <shortName evidence="8">3-dehydroquinase</shortName>
        <ecNumber evidence="5 8">4.2.1.10</ecNumber>
    </recommendedName>
    <alternativeName>
        <fullName evidence="8">Type II DHQase</fullName>
    </alternativeName>
</protein>
<dbReference type="SUPFAM" id="SSF52304">
    <property type="entry name" value="Type II 3-dehydroquinate dehydratase"/>
    <property type="match status" value="1"/>
</dbReference>
<comment type="caution">
    <text evidence="10">The sequence shown here is derived from an EMBL/GenBank/DDBJ whole genome shotgun (WGS) entry which is preliminary data.</text>
</comment>
<dbReference type="GO" id="GO:0003855">
    <property type="term" value="F:3-dehydroquinate dehydratase activity"/>
    <property type="evidence" value="ECO:0007669"/>
    <property type="project" value="UniProtKB-EC"/>
</dbReference>
<keyword evidence="9" id="KW-0472">Membrane</keyword>
<comment type="catalytic activity">
    <reaction evidence="1 8">
        <text>3-dehydroquinate = 3-dehydroshikimate + H2O</text>
        <dbReference type="Rhea" id="RHEA:21096"/>
        <dbReference type="ChEBI" id="CHEBI:15377"/>
        <dbReference type="ChEBI" id="CHEBI:16630"/>
        <dbReference type="ChEBI" id="CHEBI:32364"/>
        <dbReference type="EC" id="4.2.1.10"/>
    </reaction>
</comment>
<evidence type="ECO:0000256" key="4">
    <source>
        <dbReference type="ARBA" id="ARBA00011193"/>
    </source>
</evidence>
<keyword evidence="7 8" id="KW-0456">Lyase</keyword>
<feature type="binding site" evidence="8">
    <location>
        <begin position="105"/>
        <end position="106"/>
    </location>
    <ligand>
        <name>substrate</name>
    </ligand>
</feature>
<dbReference type="NCBIfam" id="NF003805">
    <property type="entry name" value="PRK05395.1-2"/>
    <property type="match status" value="1"/>
</dbReference>
<dbReference type="PROSITE" id="PS01029">
    <property type="entry name" value="DEHYDROQUINASE_II"/>
    <property type="match status" value="1"/>
</dbReference>
<dbReference type="Gene3D" id="3.40.50.9100">
    <property type="entry name" value="Dehydroquinase, class II"/>
    <property type="match status" value="1"/>
</dbReference>
<evidence type="ECO:0000256" key="3">
    <source>
        <dbReference type="ARBA" id="ARBA00011037"/>
    </source>
</evidence>
<evidence type="ECO:0000256" key="8">
    <source>
        <dbReference type="HAMAP-Rule" id="MF_00169"/>
    </source>
</evidence>
<sequence length="152" mass="16309">MAAQPRRVLVLNGPNLGRLGRREPAVYGATTHADLVALCERAGAELGLLVEVRQTDHEGEMIGWLHEAADASLPVVLNAGGWTHTSVALRDACAQRTADLVEVHISNVHTREEFRHHSYISAVASGVIVGLGVPGYALALRWLAEQPRADPA</sequence>
<dbReference type="CDD" id="cd00466">
    <property type="entry name" value="DHQase_II"/>
    <property type="match status" value="1"/>
</dbReference>
<keyword evidence="11" id="KW-1185">Reference proteome</keyword>
<keyword evidence="8" id="KW-0028">Amino-acid biosynthesis</keyword>
<comment type="pathway">
    <text evidence="2 8">Metabolic intermediate biosynthesis; chorismate biosynthesis; chorismate from D-erythrose 4-phosphate and phosphoenolpyruvate: step 3/7.</text>
</comment>
<dbReference type="Pfam" id="PF01220">
    <property type="entry name" value="DHquinase_II"/>
    <property type="match status" value="1"/>
</dbReference>
<keyword evidence="9" id="KW-0812">Transmembrane</keyword>
<name>A0ABT1A6W5_9PSEU</name>
<evidence type="ECO:0000256" key="9">
    <source>
        <dbReference type="SAM" id="Phobius"/>
    </source>
</evidence>
<dbReference type="EMBL" id="JAGSOV010000059">
    <property type="protein sequence ID" value="MCO1658768.1"/>
    <property type="molecule type" value="Genomic_DNA"/>
</dbReference>
<dbReference type="HAMAP" id="MF_00169">
    <property type="entry name" value="AroQ"/>
    <property type="match status" value="1"/>
</dbReference>
<dbReference type="PANTHER" id="PTHR21272:SF3">
    <property type="entry name" value="CATABOLIC 3-DEHYDROQUINASE"/>
    <property type="match status" value="1"/>
</dbReference>
<dbReference type="Proteomes" id="UP001165283">
    <property type="component" value="Unassembled WGS sequence"/>
</dbReference>
<keyword evidence="9" id="KW-1133">Transmembrane helix</keyword>
<evidence type="ECO:0000256" key="7">
    <source>
        <dbReference type="ARBA" id="ARBA00023239"/>
    </source>
</evidence>
<gene>
    <name evidence="8 10" type="primary">aroQ</name>
    <name evidence="10" type="ORF">KDL28_27235</name>
</gene>
<keyword evidence="6 8" id="KW-0057">Aromatic amino acid biosynthesis</keyword>
<organism evidence="10 11">
    <name type="scientific">Pseudonocardia humida</name>
    <dbReference type="NCBI Taxonomy" id="2800819"/>
    <lineage>
        <taxon>Bacteria</taxon>
        <taxon>Bacillati</taxon>
        <taxon>Actinomycetota</taxon>
        <taxon>Actinomycetes</taxon>
        <taxon>Pseudonocardiales</taxon>
        <taxon>Pseudonocardiaceae</taxon>
        <taxon>Pseudonocardia</taxon>
    </lineage>
</organism>
<comment type="subunit">
    <text evidence="4 8">Homododecamer.</text>
</comment>
<reference evidence="10" key="1">
    <citation type="submission" date="2021-04" db="EMBL/GenBank/DDBJ databases">
        <title>Pseudonocardia sp. nov., isolated from sandy soil of mangrove forest.</title>
        <authorList>
            <person name="Zan Z."/>
            <person name="Huang R."/>
            <person name="Liu W."/>
        </authorList>
    </citation>
    <scope>NUCLEOTIDE SEQUENCE</scope>
    <source>
        <strain evidence="10">S2-4</strain>
    </source>
</reference>
<feature type="binding site" evidence="8">
    <location>
        <position position="84"/>
    </location>
    <ligand>
        <name>substrate</name>
    </ligand>
</feature>
<evidence type="ECO:0000313" key="10">
    <source>
        <dbReference type="EMBL" id="MCO1658768.1"/>
    </source>
</evidence>
<dbReference type="InterPro" id="IPR018509">
    <property type="entry name" value="DHquinase_II_CS"/>
</dbReference>
<evidence type="ECO:0000256" key="5">
    <source>
        <dbReference type="ARBA" id="ARBA00012060"/>
    </source>
</evidence>
<feature type="active site" description="Proton acceptor" evidence="8">
    <location>
        <position position="27"/>
    </location>
</feature>
<dbReference type="InterPro" id="IPR001874">
    <property type="entry name" value="DHquinase_II"/>
</dbReference>
<dbReference type="PANTHER" id="PTHR21272">
    <property type="entry name" value="CATABOLIC 3-DEHYDROQUINASE"/>
    <property type="match status" value="1"/>
</dbReference>
<feature type="binding site" evidence="8">
    <location>
        <position position="78"/>
    </location>
    <ligand>
        <name>substrate</name>
    </ligand>
</feature>
<comment type="function">
    <text evidence="8">Catalyzes a trans-dehydration via an enolate intermediate.</text>
</comment>
<dbReference type="InterPro" id="IPR036441">
    <property type="entry name" value="DHquinase_II_sf"/>
</dbReference>
<feature type="binding site" evidence="8">
    <location>
        <position position="91"/>
    </location>
    <ligand>
        <name>substrate</name>
    </ligand>
</feature>
<feature type="active site" description="Proton donor" evidence="8">
    <location>
        <position position="104"/>
    </location>
</feature>
<feature type="transmembrane region" description="Helical" evidence="9">
    <location>
        <begin position="119"/>
        <end position="144"/>
    </location>
</feature>
<dbReference type="RefSeq" id="WP_252443236.1">
    <property type="nucleotide sequence ID" value="NZ_JAGSOV010000059.1"/>
</dbReference>
<dbReference type="NCBIfam" id="TIGR01088">
    <property type="entry name" value="aroQ"/>
    <property type="match status" value="1"/>
</dbReference>
<dbReference type="EC" id="4.2.1.10" evidence="5 8"/>
<dbReference type="NCBIfam" id="NF003807">
    <property type="entry name" value="PRK05395.1-4"/>
    <property type="match status" value="1"/>
</dbReference>